<evidence type="ECO:0000313" key="1">
    <source>
        <dbReference type="EMBL" id="KAJ1676027.1"/>
    </source>
</evidence>
<protein>
    <submittedName>
        <fullName evidence="1">Uncharacterized protein</fullName>
    </submittedName>
</protein>
<comment type="caution">
    <text evidence="1">The sequence shown here is derived from an EMBL/GenBank/DDBJ whole genome shotgun (WGS) entry which is preliminary data.</text>
</comment>
<proteinExistence type="predicted"/>
<sequence>MYIRRDFNPLDVDAQKKLASLASPGESFNEEKLEEGLKIINTYYQFHTVKMAIWFTLIGLYSIYVLSTTAILFWKGWNSTHFKWKSRAFTFIASAANFIFVIHAMATEALAPFYPCNLRMWLSYYTVFYWTLSVHVRGLKYIYTVRINTLKTDLADTLNELEKHSDFGGQPIDNDDGGTKDESYSKGNYSHLPSPGDNKAGSVVHKHYSQSANILARRKNNTADRISLWVKRVILRQRPIDFKSLSLEEQYVILRRKLSRTHKWNFWLSDRVFLAIFALIAVIIAVACILGQRDKNFRANPAAYSCSPGVSGPMILLYAWIVANAFVIFPLLIYYCRGIHDAYGMRNELMVTLTTGIISLPIFLLYNEFVPSTVLVKVTGYIFLFPFMATAHWMLVGVPMLDVLREHRQRNRSYPNLPRASNSSQPVVMTRRERFELLLGSSEGFEKLADAARRTFCPENIDFLRDYQYLKWR</sequence>
<accession>A0ACC1HHR6</accession>
<gene>
    <name evidence="1" type="ORF">EV182_000096</name>
</gene>
<dbReference type="Proteomes" id="UP001145114">
    <property type="component" value="Unassembled WGS sequence"/>
</dbReference>
<reference evidence="1" key="1">
    <citation type="submission" date="2022-06" db="EMBL/GenBank/DDBJ databases">
        <title>Phylogenomic reconstructions and comparative analyses of Kickxellomycotina fungi.</title>
        <authorList>
            <person name="Reynolds N.K."/>
            <person name="Stajich J.E."/>
            <person name="Barry K."/>
            <person name="Grigoriev I.V."/>
            <person name="Crous P."/>
            <person name="Smith M.E."/>
        </authorList>
    </citation>
    <scope>NUCLEOTIDE SEQUENCE</scope>
    <source>
        <strain evidence="1">RSA 2271</strain>
    </source>
</reference>
<dbReference type="EMBL" id="JAMZIH010005144">
    <property type="protein sequence ID" value="KAJ1676027.1"/>
    <property type="molecule type" value="Genomic_DNA"/>
</dbReference>
<keyword evidence="2" id="KW-1185">Reference proteome</keyword>
<evidence type="ECO:0000313" key="2">
    <source>
        <dbReference type="Proteomes" id="UP001145114"/>
    </source>
</evidence>
<feature type="non-terminal residue" evidence="1">
    <location>
        <position position="473"/>
    </location>
</feature>
<name>A0ACC1HHR6_9FUNG</name>
<organism evidence="1 2">
    <name type="scientific">Spiromyces aspiralis</name>
    <dbReference type="NCBI Taxonomy" id="68401"/>
    <lineage>
        <taxon>Eukaryota</taxon>
        <taxon>Fungi</taxon>
        <taxon>Fungi incertae sedis</taxon>
        <taxon>Zoopagomycota</taxon>
        <taxon>Kickxellomycotina</taxon>
        <taxon>Kickxellomycetes</taxon>
        <taxon>Kickxellales</taxon>
        <taxon>Kickxellaceae</taxon>
        <taxon>Spiromyces</taxon>
    </lineage>
</organism>